<evidence type="ECO:0000313" key="1">
    <source>
        <dbReference type="EMBL" id="TEB32990.1"/>
    </source>
</evidence>
<protein>
    <submittedName>
        <fullName evidence="1">Uncharacterized protein</fullName>
    </submittedName>
</protein>
<organism evidence="1 2">
    <name type="scientific">Coprinellus micaceus</name>
    <name type="common">Glistening ink-cap mushroom</name>
    <name type="synonym">Coprinus micaceus</name>
    <dbReference type="NCBI Taxonomy" id="71717"/>
    <lineage>
        <taxon>Eukaryota</taxon>
        <taxon>Fungi</taxon>
        <taxon>Dikarya</taxon>
        <taxon>Basidiomycota</taxon>
        <taxon>Agaricomycotina</taxon>
        <taxon>Agaricomycetes</taxon>
        <taxon>Agaricomycetidae</taxon>
        <taxon>Agaricales</taxon>
        <taxon>Agaricineae</taxon>
        <taxon>Psathyrellaceae</taxon>
        <taxon>Coprinellus</taxon>
    </lineage>
</organism>
<dbReference type="Proteomes" id="UP000298030">
    <property type="component" value="Unassembled WGS sequence"/>
</dbReference>
<name>A0A4Y7TFQ0_COPMI</name>
<dbReference type="EMBL" id="QPFP01000013">
    <property type="protein sequence ID" value="TEB32990.1"/>
    <property type="molecule type" value="Genomic_DNA"/>
</dbReference>
<keyword evidence="2" id="KW-1185">Reference proteome</keyword>
<comment type="caution">
    <text evidence="1">The sequence shown here is derived from an EMBL/GenBank/DDBJ whole genome shotgun (WGS) entry which is preliminary data.</text>
</comment>
<dbReference type="STRING" id="71717.A0A4Y7TFQ0"/>
<evidence type="ECO:0000313" key="2">
    <source>
        <dbReference type="Proteomes" id="UP000298030"/>
    </source>
</evidence>
<dbReference type="AlphaFoldDB" id="A0A4Y7TFQ0"/>
<gene>
    <name evidence="1" type="ORF">FA13DRAFT_1790062</name>
</gene>
<dbReference type="OrthoDB" id="2929164at2759"/>
<reference evidence="1 2" key="1">
    <citation type="journal article" date="2019" name="Nat. Ecol. Evol.">
        <title>Megaphylogeny resolves global patterns of mushroom evolution.</title>
        <authorList>
            <person name="Varga T."/>
            <person name="Krizsan K."/>
            <person name="Foldi C."/>
            <person name="Dima B."/>
            <person name="Sanchez-Garcia M."/>
            <person name="Sanchez-Ramirez S."/>
            <person name="Szollosi G.J."/>
            <person name="Szarkandi J.G."/>
            <person name="Papp V."/>
            <person name="Albert L."/>
            <person name="Andreopoulos W."/>
            <person name="Angelini C."/>
            <person name="Antonin V."/>
            <person name="Barry K.W."/>
            <person name="Bougher N.L."/>
            <person name="Buchanan P."/>
            <person name="Buyck B."/>
            <person name="Bense V."/>
            <person name="Catcheside P."/>
            <person name="Chovatia M."/>
            <person name="Cooper J."/>
            <person name="Damon W."/>
            <person name="Desjardin D."/>
            <person name="Finy P."/>
            <person name="Geml J."/>
            <person name="Haridas S."/>
            <person name="Hughes K."/>
            <person name="Justo A."/>
            <person name="Karasinski D."/>
            <person name="Kautmanova I."/>
            <person name="Kiss B."/>
            <person name="Kocsube S."/>
            <person name="Kotiranta H."/>
            <person name="LaButti K.M."/>
            <person name="Lechner B.E."/>
            <person name="Liimatainen K."/>
            <person name="Lipzen A."/>
            <person name="Lukacs Z."/>
            <person name="Mihaltcheva S."/>
            <person name="Morgado L.N."/>
            <person name="Niskanen T."/>
            <person name="Noordeloos M.E."/>
            <person name="Ohm R.A."/>
            <person name="Ortiz-Santana B."/>
            <person name="Ovrebo C."/>
            <person name="Racz N."/>
            <person name="Riley R."/>
            <person name="Savchenko A."/>
            <person name="Shiryaev A."/>
            <person name="Soop K."/>
            <person name="Spirin V."/>
            <person name="Szebenyi C."/>
            <person name="Tomsovsky M."/>
            <person name="Tulloss R.E."/>
            <person name="Uehling J."/>
            <person name="Grigoriev I.V."/>
            <person name="Vagvolgyi C."/>
            <person name="Papp T."/>
            <person name="Martin F.M."/>
            <person name="Miettinen O."/>
            <person name="Hibbett D.S."/>
            <person name="Nagy L.G."/>
        </authorList>
    </citation>
    <scope>NUCLEOTIDE SEQUENCE [LARGE SCALE GENOMIC DNA]</scope>
    <source>
        <strain evidence="1 2">FP101781</strain>
    </source>
</reference>
<proteinExistence type="predicted"/>
<sequence length="626" mass="70366">MSLSLAGVANLDLSPHIKELVIDAARSTHRYLSEAEREAVTSYLRDLQRFARELVEMGRDADALSQALDVDVVRGLATHVERALQEKMDLCHGILSSIRRVPSEIMALIFELYTSEDAPSDDEMDIEDQYSQACGETPARSSPFVICQVCKAWQTIAMRHRALWARPTIRIQLGDVLQVTETHAQAIEMWMERIGGNPWSLRLIMGGWARATMRHSTTRTKRPSDPRGSPLYHLIPSNAVDTLNNLHIVHRDNMYVETRLEGMSFPQLRSLVVDMEAPVSLAADPWYWGDDGERVADLPEMPNLKEAVLYGMSFRAIPPHLPWGRMTRLCIGGERGVFTNILQVLRACTNLVEACFVYTAFQDVEGETPTTAHHIEAPALRKLTFIGPSVPLSLPYPKISFPGLNTLTTVFKELKQWHLSNLSTFEPIVDLYLESLAIDTTRMAIHTSIFAAYSSLTRLTLNLSLPYGDLFQALTFAPVASPVPGPGPHLPRLEKLGIQIELDPYPCYKCSGFGEMVVPTHLQPIPSAPEQFLVRMLESRTLAVDDGRHQCARLKIFTIRVCPRSGGGNSRNRNDVIADRIRVALHPLRDLLNIYQSRGHSDYLYERTLGHWSDGFAESIERIRTL</sequence>
<accession>A0A4Y7TFQ0</accession>